<dbReference type="EMBL" id="CP036280">
    <property type="protein sequence ID" value="QDU70394.1"/>
    <property type="molecule type" value="Genomic_DNA"/>
</dbReference>
<accession>A0A518BTV7</accession>
<reference evidence="1 2" key="1">
    <citation type="submission" date="2019-02" db="EMBL/GenBank/DDBJ databases">
        <title>Deep-cultivation of Planctomycetes and their phenomic and genomic characterization uncovers novel biology.</title>
        <authorList>
            <person name="Wiegand S."/>
            <person name="Jogler M."/>
            <person name="Boedeker C."/>
            <person name="Pinto D."/>
            <person name="Vollmers J."/>
            <person name="Rivas-Marin E."/>
            <person name="Kohn T."/>
            <person name="Peeters S.H."/>
            <person name="Heuer A."/>
            <person name="Rast P."/>
            <person name="Oberbeckmann S."/>
            <person name="Bunk B."/>
            <person name="Jeske O."/>
            <person name="Meyerdierks A."/>
            <person name="Storesund J.E."/>
            <person name="Kallscheuer N."/>
            <person name="Luecker S."/>
            <person name="Lage O.M."/>
            <person name="Pohl T."/>
            <person name="Merkel B.J."/>
            <person name="Hornburger P."/>
            <person name="Mueller R.-W."/>
            <person name="Bruemmer F."/>
            <person name="Labrenz M."/>
            <person name="Spormann A.M."/>
            <person name="Op den Camp H."/>
            <person name="Overmann J."/>
            <person name="Amann R."/>
            <person name="Jetten M.S.M."/>
            <person name="Mascher T."/>
            <person name="Medema M.H."/>
            <person name="Devos D.P."/>
            <person name="Kaster A.-K."/>
            <person name="Ovreas L."/>
            <person name="Rohde M."/>
            <person name="Galperin M.Y."/>
            <person name="Jogler C."/>
        </authorList>
    </citation>
    <scope>NUCLEOTIDE SEQUENCE [LARGE SCALE GENOMIC DNA]</scope>
    <source>
        <strain evidence="1 2">Pan265</strain>
    </source>
</reference>
<organism evidence="1 2">
    <name type="scientific">Mucisphaera calidilacus</name>
    <dbReference type="NCBI Taxonomy" id="2527982"/>
    <lineage>
        <taxon>Bacteria</taxon>
        <taxon>Pseudomonadati</taxon>
        <taxon>Planctomycetota</taxon>
        <taxon>Phycisphaerae</taxon>
        <taxon>Phycisphaerales</taxon>
        <taxon>Phycisphaeraceae</taxon>
        <taxon>Mucisphaera</taxon>
    </lineage>
</organism>
<evidence type="ECO:0000313" key="1">
    <source>
        <dbReference type="EMBL" id="QDU70394.1"/>
    </source>
</evidence>
<dbReference type="Proteomes" id="UP000320386">
    <property type="component" value="Chromosome"/>
</dbReference>
<dbReference type="OrthoDB" id="9807072at2"/>
<proteinExistence type="predicted"/>
<gene>
    <name evidence="1" type="ORF">Pan265_02210</name>
</gene>
<dbReference type="AlphaFoldDB" id="A0A518BTV7"/>
<protein>
    <submittedName>
        <fullName evidence="1">Uncharacterized protein</fullName>
    </submittedName>
</protein>
<name>A0A518BTV7_9BACT</name>
<evidence type="ECO:0000313" key="2">
    <source>
        <dbReference type="Proteomes" id="UP000320386"/>
    </source>
</evidence>
<keyword evidence="2" id="KW-1185">Reference proteome</keyword>
<sequence>MAEIEIGPETEGENRWHYEVTVYAGGRAHRYDVTLGFADYDLWSRGSRPPSEVVESAFAFLLEREPASSILSRFDCSVIRRYFPEVDEVLGGRG</sequence>
<dbReference type="KEGG" id="mcad:Pan265_02210"/>
<dbReference type="RefSeq" id="WP_145444459.1">
    <property type="nucleotide sequence ID" value="NZ_CP036280.1"/>
</dbReference>